<dbReference type="KEGG" id="psyo:PB01_11075"/>
<feature type="DNA-binding region" description="H-T-H motif" evidence="3">
    <location>
        <begin position="32"/>
        <end position="51"/>
    </location>
</feature>
<dbReference type="Pfam" id="PF00440">
    <property type="entry name" value="TetR_N"/>
    <property type="match status" value="1"/>
</dbReference>
<dbReference type="PROSITE" id="PS50977">
    <property type="entry name" value="HTH_TETR_2"/>
    <property type="match status" value="1"/>
</dbReference>
<dbReference type="Proteomes" id="UP000325517">
    <property type="component" value="Chromosome"/>
</dbReference>
<evidence type="ECO:0000256" key="3">
    <source>
        <dbReference type="PROSITE-ProRule" id="PRU00335"/>
    </source>
</evidence>
<dbReference type="PANTHER" id="PTHR43479:SF11">
    <property type="entry name" value="ACREF_ENVCD OPERON REPRESSOR-RELATED"/>
    <property type="match status" value="1"/>
</dbReference>
<evidence type="ECO:0000256" key="1">
    <source>
        <dbReference type="ARBA" id="ARBA00022491"/>
    </source>
</evidence>
<keyword evidence="6" id="KW-1185">Reference proteome</keyword>
<dbReference type="RefSeq" id="WP_151700242.1">
    <property type="nucleotide sequence ID" value="NZ_CP031223.1"/>
</dbReference>
<reference evidence="5 6" key="1">
    <citation type="submission" date="2018-07" db="EMBL/GenBank/DDBJ databases">
        <title>Complete genome sequence of Psychrobacillus sp. PB01, isolated from iceberg, and comparative genome analysis of Psychrobacillus strains.</title>
        <authorList>
            <person name="Lee P.C."/>
        </authorList>
    </citation>
    <scope>NUCLEOTIDE SEQUENCE [LARGE SCALE GENOMIC DNA]</scope>
    <source>
        <strain evidence="5 6">PB01</strain>
    </source>
</reference>
<dbReference type="GO" id="GO:0003677">
    <property type="term" value="F:DNA binding"/>
    <property type="evidence" value="ECO:0007669"/>
    <property type="project" value="UniProtKB-UniRule"/>
</dbReference>
<evidence type="ECO:0000313" key="6">
    <source>
        <dbReference type="Proteomes" id="UP000325517"/>
    </source>
</evidence>
<feature type="domain" description="HTH tetR-type" evidence="4">
    <location>
        <begin position="9"/>
        <end position="69"/>
    </location>
</feature>
<keyword evidence="2 3" id="KW-0238">DNA-binding</keyword>
<dbReference type="PANTHER" id="PTHR43479">
    <property type="entry name" value="ACREF/ENVCD OPERON REPRESSOR-RELATED"/>
    <property type="match status" value="1"/>
</dbReference>
<dbReference type="OrthoDB" id="9814200at2"/>
<gene>
    <name evidence="5" type="ORF">PB01_11075</name>
</gene>
<evidence type="ECO:0000259" key="4">
    <source>
        <dbReference type="PROSITE" id="PS50977"/>
    </source>
</evidence>
<dbReference type="SUPFAM" id="SSF46689">
    <property type="entry name" value="Homeodomain-like"/>
    <property type="match status" value="1"/>
</dbReference>
<name>A0A5J6SPA4_9BACI</name>
<accession>A0A5J6SPA4</accession>
<evidence type="ECO:0000256" key="2">
    <source>
        <dbReference type="ARBA" id="ARBA00023125"/>
    </source>
</evidence>
<dbReference type="InterPro" id="IPR001647">
    <property type="entry name" value="HTH_TetR"/>
</dbReference>
<protein>
    <submittedName>
        <fullName evidence="5">TetR/AcrR family transcriptional regulator</fullName>
    </submittedName>
</protein>
<dbReference type="InterPro" id="IPR009057">
    <property type="entry name" value="Homeodomain-like_sf"/>
</dbReference>
<dbReference type="PRINTS" id="PR00455">
    <property type="entry name" value="HTHTETR"/>
</dbReference>
<dbReference type="InterPro" id="IPR050624">
    <property type="entry name" value="HTH-type_Tx_Regulator"/>
</dbReference>
<keyword evidence="1" id="KW-0678">Repressor</keyword>
<dbReference type="AlphaFoldDB" id="A0A5J6SPA4"/>
<organism evidence="5 6">
    <name type="scientific">Psychrobacillus glaciei</name>
    <dbReference type="NCBI Taxonomy" id="2283160"/>
    <lineage>
        <taxon>Bacteria</taxon>
        <taxon>Bacillati</taxon>
        <taxon>Bacillota</taxon>
        <taxon>Bacilli</taxon>
        <taxon>Bacillales</taxon>
        <taxon>Bacillaceae</taxon>
        <taxon>Psychrobacillus</taxon>
    </lineage>
</organism>
<sequence>MKNWIPIPGSNKEKIIKVALEEFSDKGYKAVNIAELAAMADMTTGAVYHHFGSKAKLYEIIRTDMEQRVIDRMEGAASLFDQEKEALEAALVTGLNFAVTMNICKLLSEEKPYTHQDKIEKFLTTMLLKEKLPLDVVVLSSWRSILKAITYEQITHEQGKSLLKWLFRS</sequence>
<dbReference type="Gene3D" id="1.10.357.10">
    <property type="entry name" value="Tetracycline Repressor, domain 2"/>
    <property type="match status" value="1"/>
</dbReference>
<proteinExistence type="predicted"/>
<dbReference type="EMBL" id="CP031223">
    <property type="protein sequence ID" value="QFF99323.1"/>
    <property type="molecule type" value="Genomic_DNA"/>
</dbReference>
<evidence type="ECO:0000313" key="5">
    <source>
        <dbReference type="EMBL" id="QFF99323.1"/>
    </source>
</evidence>